<keyword evidence="6 9" id="KW-1133">Transmembrane helix</keyword>
<evidence type="ECO:0000256" key="2">
    <source>
        <dbReference type="ARBA" id="ARBA00009137"/>
    </source>
</evidence>
<keyword evidence="3" id="KW-0813">Transport</keyword>
<feature type="transmembrane region" description="Helical" evidence="9">
    <location>
        <begin position="332"/>
        <end position="354"/>
    </location>
</feature>
<dbReference type="OrthoDB" id="9810952at2"/>
<protein>
    <submittedName>
        <fullName evidence="10">Trk system potassium uptake protein TrkH</fullName>
    </submittedName>
</protein>
<dbReference type="GO" id="GO:0030001">
    <property type="term" value="P:metal ion transport"/>
    <property type="evidence" value="ECO:0007669"/>
    <property type="project" value="UniProtKB-ARBA"/>
</dbReference>
<dbReference type="GO" id="GO:0008324">
    <property type="term" value="F:monoatomic cation transmembrane transporter activity"/>
    <property type="evidence" value="ECO:0007669"/>
    <property type="project" value="InterPro"/>
</dbReference>
<dbReference type="GO" id="GO:0005886">
    <property type="term" value="C:plasma membrane"/>
    <property type="evidence" value="ECO:0007669"/>
    <property type="project" value="UniProtKB-SubCell"/>
</dbReference>
<dbReference type="PANTHER" id="PTHR32024">
    <property type="entry name" value="TRK SYSTEM POTASSIUM UPTAKE PROTEIN TRKG-RELATED"/>
    <property type="match status" value="1"/>
</dbReference>
<dbReference type="EMBL" id="QPJT01000015">
    <property type="protein sequence ID" value="RCX14342.1"/>
    <property type="molecule type" value="Genomic_DNA"/>
</dbReference>
<feature type="transmembrane region" description="Helical" evidence="9">
    <location>
        <begin position="184"/>
        <end position="205"/>
    </location>
</feature>
<sequence>MQLNGKVIESYKAVLGYIGILTMIIGGIMLLPIFVILIYPNELGYALNFVIPAAIAILLGFFLSLLIRGKKKRQLSLRQDTVIVIAVWLLAAFFSAVPFMLSKQLNFTQAFFEAVSGWTTTGLSVVDVTATPKIYLLFRSIMQFFGGVGLVLVMLSALSGTYGMRLYNAEGHSDKLLPNLAKSARIIMSIYAGYVVAGTILYVFLGMPLFDAINHSICALSTGGFSTQVDSIGTYKSLPIELVTIILMLMGTTNFAAHLLLIRGKFRSFFRVGEMRFMLVLLGLMIPIVSFVSLNGIYGNIPQGLRASAFQVVTALSTTGFSTVSFNSWTPFPIFLLIVLMLIGGGAGSTAGGIKQNRIYLLFKAFFWQLRKKFLPEHLVNEDYVYRPEGKLFIEERHISEASNYTFVYMVTFFAGVSIMTANGYSLQDSLFEYASTLGTVGLSVGITLPTTPPIVLWTQIVGMLFGRLEIYVIFIAGIKIFKDGRNVIVRAAKNKGTW</sequence>
<evidence type="ECO:0000256" key="4">
    <source>
        <dbReference type="ARBA" id="ARBA00022475"/>
    </source>
</evidence>
<evidence type="ECO:0000256" key="1">
    <source>
        <dbReference type="ARBA" id="ARBA00004651"/>
    </source>
</evidence>
<keyword evidence="8 9" id="KW-0472">Membrane</keyword>
<accession>A0A369AY44</accession>
<feature type="transmembrane region" description="Helical" evidence="9">
    <location>
        <begin position="141"/>
        <end position="163"/>
    </location>
</feature>
<keyword evidence="4" id="KW-1003">Cell membrane</keyword>
<proteinExistence type="inferred from homology"/>
<evidence type="ECO:0000256" key="6">
    <source>
        <dbReference type="ARBA" id="ARBA00022989"/>
    </source>
</evidence>
<evidence type="ECO:0000256" key="8">
    <source>
        <dbReference type="ARBA" id="ARBA00023136"/>
    </source>
</evidence>
<feature type="transmembrane region" description="Helical" evidence="9">
    <location>
        <begin position="81"/>
        <end position="101"/>
    </location>
</feature>
<evidence type="ECO:0000313" key="11">
    <source>
        <dbReference type="Proteomes" id="UP000253034"/>
    </source>
</evidence>
<dbReference type="Pfam" id="PF02386">
    <property type="entry name" value="TrkH"/>
    <property type="match status" value="1"/>
</dbReference>
<evidence type="ECO:0000256" key="5">
    <source>
        <dbReference type="ARBA" id="ARBA00022692"/>
    </source>
</evidence>
<dbReference type="InterPro" id="IPR003445">
    <property type="entry name" value="Cat_transpt"/>
</dbReference>
<evidence type="ECO:0000256" key="3">
    <source>
        <dbReference type="ARBA" id="ARBA00022448"/>
    </source>
</evidence>
<feature type="transmembrane region" description="Helical" evidence="9">
    <location>
        <begin position="275"/>
        <end position="298"/>
    </location>
</feature>
<organism evidence="10 11">
    <name type="scientific">Anaerobacterium chartisolvens</name>
    <dbReference type="NCBI Taxonomy" id="1297424"/>
    <lineage>
        <taxon>Bacteria</taxon>
        <taxon>Bacillati</taxon>
        <taxon>Bacillota</taxon>
        <taxon>Clostridia</taxon>
        <taxon>Eubacteriales</taxon>
        <taxon>Oscillospiraceae</taxon>
        <taxon>Anaerobacterium</taxon>
    </lineage>
</organism>
<keyword evidence="11" id="KW-1185">Reference proteome</keyword>
<evidence type="ECO:0000256" key="9">
    <source>
        <dbReference type="SAM" id="Phobius"/>
    </source>
</evidence>
<dbReference type="Proteomes" id="UP000253034">
    <property type="component" value="Unassembled WGS sequence"/>
</dbReference>
<comment type="subcellular location">
    <subcellularLocation>
        <location evidence="1">Cell membrane</location>
        <topology evidence="1">Multi-pass membrane protein</topology>
    </subcellularLocation>
</comment>
<keyword evidence="7" id="KW-0406">Ion transport</keyword>
<feature type="transmembrane region" description="Helical" evidence="9">
    <location>
        <begin position="45"/>
        <end position="69"/>
    </location>
</feature>
<feature type="transmembrane region" description="Helical" evidence="9">
    <location>
        <begin position="242"/>
        <end position="263"/>
    </location>
</feature>
<evidence type="ECO:0000313" key="10">
    <source>
        <dbReference type="EMBL" id="RCX14342.1"/>
    </source>
</evidence>
<comment type="caution">
    <text evidence="10">The sequence shown here is derived from an EMBL/GenBank/DDBJ whole genome shotgun (WGS) entry which is preliminary data.</text>
</comment>
<feature type="transmembrane region" description="Helical" evidence="9">
    <location>
        <begin position="455"/>
        <end position="477"/>
    </location>
</feature>
<dbReference type="AlphaFoldDB" id="A0A369AY44"/>
<dbReference type="PANTHER" id="PTHR32024:SF2">
    <property type="entry name" value="TRK SYSTEM POTASSIUM UPTAKE PROTEIN TRKG-RELATED"/>
    <property type="match status" value="1"/>
</dbReference>
<evidence type="ECO:0000256" key="7">
    <source>
        <dbReference type="ARBA" id="ARBA00023065"/>
    </source>
</evidence>
<gene>
    <name evidence="10" type="ORF">DFR58_11566</name>
</gene>
<keyword evidence="5 9" id="KW-0812">Transmembrane</keyword>
<name>A0A369AY44_9FIRM</name>
<comment type="similarity">
    <text evidence="2">Belongs to the TrkH potassium transport family.</text>
</comment>
<feature type="transmembrane region" description="Helical" evidence="9">
    <location>
        <begin position="14"/>
        <end position="39"/>
    </location>
</feature>
<reference evidence="10 11" key="1">
    <citation type="submission" date="2018-07" db="EMBL/GenBank/DDBJ databases">
        <title>Genomic Encyclopedia of Type Strains, Phase IV (KMG-IV): sequencing the most valuable type-strain genomes for metagenomic binning, comparative biology and taxonomic classification.</title>
        <authorList>
            <person name="Goeker M."/>
        </authorList>
    </citation>
    <scope>NUCLEOTIDE SEQUENCE [LARGE SCALE GENOMIC DNA]</scope>
    <source>
        <strain evidence="10 11">DSM 27016</strain>
    </source>
</reference>
<feature type="transmembrane region" description="Helical" evidence="9">
    <location>
        <begin position="407"/>
        <end position="427"/>
    </location>
</feature>